<dbReference type="InterPro" id="IPR007387">
    <property type="entry name" value="TRAP_DctQ"/>
</dbReference>
<comment type="similarity">
    <text evidence="8 9">Belongs to the TRAP transporter small permease family.</text>
</comment>
<evidence type="ECO:0000256" key="4">
    <source>
        <dbReference type="ARBA" id="ARBA00022519"/>
    </source>
</evidence>
<feature type="transmembrane region" description="Helical" evidence="9">
    <location>
        <begin position="143"/>
        <end position="166"/>
    </location>
</feature>
<protein>
    <recommendedName>
        <fullName evidence="9">TRAP transporter small permease protein</fullName>
    </recommendedName>
</protein>
<keyword evidence="4 9" id="KW-0997">Cell inner membrane</keyword>
<dbReference type="GO" id="GO:0022857">
    <property type="term" value="F:transmembrane transporter activity"/>
    <property type="evidence" value="ECO:0007669"/>
    <property type="project" value="UniProtKB-UniRule"/>
</dbReference>
<evidence type="ECO:0000256" key="9">
    <source>
        <dbReference type="RuleBase" id="RU369079"/>
    </source>
</evidence>
<feature type="transmembrane region" description="Helical" evidence="9">
    <location>
        <begin position="21"/>
        <end position="47"/>
    </location>
</feature>
<proteinExistence type="inferred from homology"/>
<comment type="subcellular location">
    <subcellularLocation>
        <location evidence="1 9">Cell inner membrane</location>
        <topology evidence="1 9">Multi-pass membrane protein</topology>
    </subcellularLocation>
</comment>
<evidence type="ECO:0000256" key="2">
    <source>
        <dbReference type="ARBA" id="ARBA00022448"/>
    </source>
</evidence>
<comment type="caution">
    <text evidence="11">The sequence shown here is derived from an EMBL/GenBank/DDBJ whole genome shotgun (WGS) entry which is preliminary data.</text>
</comment>
<evidence type="ECO:0000256" key="7">
    <source>
        <dbReference type="ARBA" id="ARBA00023136"/>
    </source>
</evidence>
<keyword evidence="7 9" id="KW-0472">Membrane</keyword>
<evidence type="ECO:0000313" key="12">
    <source>
        <dbReference type="Proteomes" id="UP000705379"/>
    </source>
</evidence>
<evidence type="ECO:0000313" key="11">
    <source>
        <dbReference type="EMBL" id="MBS8262763.1"/>
    </source>
</evidence>
<dbReference type="Pfam" id="PF04290">
    <property type="entry name" value="DctQ"/>
    <property type="match status" value="1"/>
</dbReference>
<feature type="transmembrane region" description="Helical" evidence="9">
    <location>
        <begin position="106"/>
        <end position="123"/>
    </location>
</feature>
<evidence type="ECO:0000256" key="5">
    <source>
        <dbReference type="ARBA" id="ARBA00022692"/>
    </source>
</evidence>
<dbReference type="InterPro" id="IPR055348">
    <property type="entry name" value="DctQ"/>
</dbReference>
<dbReference type="GO" id="GO:0005886">
    <property type="term" value="C:plasma membrane"/>
    <property type="evidence" value="ECO:0007669"/>
    <property type="project" value="UniProtKB-SubCell"/>
</dbReference>
<dbReference type="EMBL" id="QTKU01000008">
    <property type="protein sequence ID" value="MBS8262763.1"/>
    <property type="molecule type" value="Genomic_DNA"/>
</dbReference>
<dbReference type="PANTHER" id="PTHR35011:SF10">
    <property type="entry name" value="TRAP TRANSPORTER SMALL PERMEASE PROTEIN"/>
    <property type="match status" value="1"/>
</dbReference>
<organism evidence="11 12">
    <name type="scientific">Roseibium polysiphoniae</name>
    <dbReference type="NCBI Taxonomy" id="2571221"/>
    <lineage>
        <taxon>Bacteria</taxon>
        <taxon>Pseudomonadati</taxon>
        <taxon>Pseudomonadota</taxon>
        <taxon>Alphaproteobacteria</taxon>
        <taxon>Hyphomicrobiales</taxon>
        <taxon>Stappiaceae</taxon>
        <taxon>Roseibium</taxon>
    </lineage>
</organism>
<keyword evidence="2 9" id="KW-0813">Transport</keyword>
<name>A0A944GUE1_9HYPH</name>
<keyword evidence="5 9" id="KW-0812">Transmembrane</keyword>
<evidence type="ECO:0000259" key="10">
    <source>
        <dbReference type="Pfam" id="PF04290"/>
    </source>
</evidence>
<comment type="subunit">
    <text evidence="9">The complex comprises the extracytoplasmic solute receptor protein and the two transmembrane proteins.</text>
</comment>
<evidence type="ECO:0000256" key="6">
    <source>
        <dbReference type="ARBA" id="ARBA00022989"/>
    </source>
</evidence>
<dbReference type="PANTHER" id="PTHR35011">
    <property type="entry name" value="2,3-DIKETO-L-GULONATE TRAP TRANSPORTER SMALL PERMEASE PROTEIN YIAM"/>
    <property type="match status" value="1"/>
</dbReference>
<feature type="domain" description="Tripartite ATP-independent periplasmic transporters DctQ component" evidence="10">
    <location>
        <begin position="33"/>
        <end position="163"/>
    </location>
</feature>
<accession>A0A944GUE1</accession>
<dbReference type="RefSeq" id="WP_213218092.1">
    <property type="nucleotide sequence ID" value="NZ_QTKU01000008.1"/>
</dbReference>
<reference evidence="11" key="2">
    <citation type="journal article" date="2021" name="Microorganisms">
        <title>Bacterial Dimethylsulfoniopropionate Biosynthesis in the East China Sea.</title>
        <authorList>
            <person name="Liu J."/>
            <person name="Zhang Y."/>
            <person name="Liu J."/>
            <person name="Zhong H."/>
            <person name="Williams B.T."/>
            <person name="Zheng Y."/>
            <person name="Curson A.R.J."/>
            <person name="Sun C."/>
            <person name="Sun H."/>
            <person name="Song D."/>
            <person name="Wagner Mackenzie B."/>
            <person name="Bermejo Martinez A."/>
            <person name="Todd J.D."/>
            <person name="Zhang X.H."/>
        </authorList>
    </citation>
    <scope>NUCLEOTIDE SEQUENCE</scope>
    <source>
        <strain evidence="11">AESS21</strain>
    </source>
</reference>
<dbReference type="GO" id="GO:0015740">
    <property type="term" value="P:C4-dicarboxylate transport"/>
    <property type="evidence" value="ECO:0007669"/>
    <property type="project" value="TreeGrafter"/>
</dbReference>
<evidence type="ECO:0000256" key="3">
    <source>
        <dbReference type="ARBA" id="ARBA00022475"/>
    </source>
</evidence>
<keyword evidence="6 9" id="KW-1133">Transmembrane helix</keyword>
<evidence type="ECO:0000256" key="8">
    <source>
        <dbReference type="ARBA" id="ARBA00038436"/>
    </source>
</evidence>
<dbReference type="AlphaFoldDB" id="A0A944GUE1"/>
<comment type="function">
    <text evidence="9">Part of the tripartite ATP-independent periplasmic (TRAP) transport system.</text>
</comment>
<dbReference type="Proteomes" id="UP000705379">
    <property type="component" value="Unassembled WGS sequence"/>
</dbReference>
<evidence type="ECO:0000256" key="1">
    <source>
        <dbReference type="ARBA" id="ARBA00004429"/>
    </source>
</evidence>
<feature type="transmembrane region" description="Helical" evidence="9">
    <location>
        <begin position="67"/>
        <end position="86"/>
    </location>
</feature>
<reference evidence="11" key="1">
    <citation type="submission" date="2018-08" db="EMBL/GenBank/DDBJ databases">
        <authorList>
            <person name="Jin W."/>
            <person name="Wang H."/>
            <person name="Yang Y."/>
            <person name="Li M."/>
            <person name="Liu J."/>
        </authorList>
    </citation>
    <scope>NUCLEOTIDE SEQUENCE</scope>
    <source>
        <strain evidence="11">AESS21</strain>
    </source>
</reference>
<gene>
    <name evidence="11" type="ORF">DYI23_21230</name>
</gene>
<sequence>MSKSAHQPSLTSQVAKVTSRGCEVVAITAILSLFIVVAVNILMRAVFDVSGTQINLMIPGAVELASYALLIAVFASLPAALEKGLIRVDVLTGMMPKGLREALDRFWYLVLFLFAAALAWLFTGRVAETFERGEVTQDWAVPLWIPYLIITMECVAFAVVSCAIAVNPAVIKPEPV</sequence>
<keyword evidence="3" id="KW-1003">Cell membrane</keyword>